<gene>
    <name evidence="2" type="ORF">AABD74_10535</name>
</gene>
<evidence type="ECO:0000256" key="1">
    <source>
        <dbReference type="SAM" id="SignalP"/>
    </source>
</evidence>
<reference evidence="2 3" key="1">
    <citation type="submission" date="2024-03" db="EMBL/GenBank/DDBJ databases">
        <title>Flavobacterium soyae.</title>
        <authorList>
            <person name="Zheng W."/>
        </authorList>
    </citation>
    <scope>NUCLEOTIDE SEQUENCE [LARGE SCALE GENOMIC DNA]</scope>
    <source>
        <strain evidence="2 3">55</strain>
    </source>
</reference>
<feature type="chain" id="PRO_5046685307" evidence="1">
    <location>
        <begin position="20"/>
        <end position="371"/>
    </location>
</feature>
<proteinExistence type="predicted"/>
<name>A0ABZ2UJY9_9FLAO</name>
<protein>
    <submittedName>
        <fullName evidence="2">Uncharacterized protein</fullName>
    </submittedName>
</protein>
<organism evidence="2 3">
    <name type="scientific">Flavobacterium soyae</name>
    <dbReference type="NCBI Taxonomy" id="2903098"/>
    <lineage>
        <taxon>Bacteria</taxon>
        <taxon>Pseudomonadati</taxon>
        <taxon>Bacteroidota</taxon>
        <taxon>Flavobacteriia</taxon>
        <taxon>Flavobacteriales</taxon>
        <taxon>Flavobacteriaceae</taxon>
        <taxon>Flavobacterium</taxon>
    </lineage>
</organism>
<sequence>MKFKLTTILLVISGFITYAQQIGDGHAPATIADFSAPLKSGIYNGLNTTTTGMAPDNSNVWQHLFAARHISTINNYQLQIASSFAVNDRLFFRKIVAGDLSSTNTNWVELATRGLNTFNGNQIINGNVGIGISVPSATLEIKTPAVTGSETLLKLSVSDAAQDYIRIANGTSANNQFVPSLQGYRISDNRASLYLTAITEPNIDSGTDPLMTFDSRTTAAAIITRPLFAWDSYGNRKMILTANGSLGIGTLTTGTHKLAVEGSIGAREIKVQATGWSDFVFKKEYDLPTLEEVEKHIAEKGHLENIPSEEEVLKNGINLGEMNSKLLQKIEELTLYSIQQNKKIEEQAKEIETLKALALRIEKIEKELGQK</sequence>
<accession>A0ABZ2UJY9</accession>
<evidence type="ECO:0000313" key="3">
    <source>
        <dbReference type="Proteomes" id="UP001623852"/>
    </source>
</evidence>
<dbReference type="EMBL" id="CP150845">
    <property type="protein sequence ID" value="WYZ21879.1"/>
    <property type="molecule type" value="Genomic_DNA"/>
</dbReference>
<dbReference type="Proteomes" id="UP001623852">
    <property type="component" value="Chromosome"/>
</dbReference>
<feature type="signal peptide" evidence="1">
    <location>
        <begin position="1"/>
        <end position="19"/>
    </location>
</feature>
<keyword evidence="3" id="KW-1185">Reference proteome</keyword>
<keyword evidence="1" id="KW-0732">Signal</keyword>
<dbReference type="RefSeq" id="WP_406845485.1">
    <property type="nucleotide sequence ID" value="NZ_CP150845.1"/>
</dbReference>
<evidence type="ECO:0000313" key="2">
    <source>
        <dbReference type="EMBL" id="WYZ21879.1"/>
    </source>
</evidence>